<dbReference type="GO" id="GO:0005524">
    <property type="term" value="F:ATP binding"/>
    <property type="evidence" value="ECO:0007669"/>
    <property type="project" value="InterPro"/>
</dbReference>
<comment type="caution">
    <text evidence="3">The sequence shown here is derived from an EMBL/GenBank/DDBJ whole genome shotgun (WGS) entry which is preliminary data.</text>
</comment>
<dbReference type="Gene3D" id="1.10.510.10">
    <property type="entry name" value="Transferase(Phosphotransferase) domain 1"/>
    <property type="match status" value="1"/>
</dbReference>
<feature type="region of interest" description="Disordered" evidence="1">
    <location>
        <begin position="361"/>
        <end position="386"/>
    </location>
</feature>
<reference evidence="3" key="1">
    <citation type="journal article" date="2020" name="Nat. Commun.">
        <title>Large-scale genome sequencing of mycorrhizal fungi provides insights into the early evolution of symbiotic traits.</title>
        <authorList>
            <person name="Miyauchi S."/>
            <person name="Kiss E."/>
            <person name="Kuo A."/>
            <person name="Drula E."/>
            <person name="Kohler A."/>
            <person name="Sanchez-Garcia M."/>
            <person name="Morin E."/>
            <person name="Andreopoulos B."/>
            <person name="Barry K.W."/>
            <person name="Bonito G."/>
            <person name="Buee M."/>
            <person name="Carver A."/>
            <person name="Chen C."/>
            <person name="Cichocki N."/>
            <person name="Clum A."/>
            <person name="Culley D."/>
            <person name="Crous P.W."/>
            <person name="Fauchery L."/>
            <person name="Girlanda M."/>
            <person name="Hayes R.D."/>
            <person name="Keri Z."/>
            <person name="LaButti K."/>
            <person name="Lipzen A."/>
            <person name="Lombard V."/>
            <person name="Magnuson J."/>
            <person name="Maillard F."/>
            <person name="Murat C."/>
            <person name="Nolan M."/>
            <person name="Ohm R.A."/>
            <person name="Pangilinan J."/>
            <person name="Pereira M.F."/>
            <person name="Perotto S."/>
            <person name="Peter M."/>
            <person name="Pfister S."/>
            <person name="Riley R."/>
            <person name="Sitrit Y."/>
            <person name="Stielow J.B."/>
            <person name="Szollosi G."/>
            <person name="Zifcakova L."/>
            <person name="Stursova M."/>
            <person name="Spatafora J.W."/>
            <person name="Tedersoo L."/>
            <person name="Vaario L.M."/>
            <person name="Yamada A."/>
            <person name="Yan M."/>
            <person name="Wang P."/>
            <person name="Xu J."/>
            <person name="Bruns T."/>
            <person name="Baldrian P."/>
            <person name="Vilgalys R."/>
            <person name="Dunand C."/>
            <person name="Henrissat B."/>
            <person name="Grigoriev I.V."/>
            <person name="Hibbett D."/>
            <person name="Nagy L.G."/>
            <person name="Martin F.M."/>
        </authorList>
    </citation>
    <scope>NUCLEOTIDE SEQUENCE</scope>
    <source>
        <strain evidence="3">UH-Tt-Lm1</strain>
    </source>
</reference>
<accession>A0A9P6HM47</accession>
<protein>
    <submittedName>
        <fullName evidence="3">Kinase-like domain-containing protein</fullName>
    </submittedName>
</protein>
<feature type="domain" description="Protein kinase" evidence="2">
    <location>
        <begin position="53"/>
        <end position="317"/>
    </location>
</feature>
<dbReference type="PROSITE" id="PS50011">
    <property type="entry name" value="PROTEIN_KINASE_DOM"/>
    <property type="match status" value="1"/>
</dbReference>
<sequence>MPVSRAKLLAGQVVSSDTVNPSLKTRCFKVLRKVSPAHGILPKSYQLAVVTLTDDGTPYTSGRFADIWKGQLDGRQVCVKAVRTQTAANLGKIKRRFYREIIGWKYIAHQNLIPFFGVSESMFPFCIISPWLPNGNIVEYIRKNRGVNRLQLLAQAACGLEYLHSLGVVHSGINPGNILIDDDGVACLGDLGISAVMTDRTVVEQSGTTTCASGVARYVAPELLNPSQFNLRNNNPTKESDVYSLAVTTYEVLTDIVPYGRNNSDAIIILSVVGGERPPRQVNCQWLRAQIWEMITRCWSEQRELRWDIRTVLHQLSVSSIQGVAGCQRGNRHGSQTVTQIEGTIFLPDVHTITPSLDIENSSPPRQGTIWGQSSFFVEGNPDNSR</sequence>
<dbReference type="PANTHER" id="PTHR44329:SF214">
    <property type="entry name" value="PROTEIN KINASE DOMAIN-CONTAINING PROTEIN"/>
    <property type="match status" value="1"/>
</dbReference>
<dbReference type="PANTHER" id="PTHR44329">
    <property type="entry name" value="SERINE/THREONINE-PROTEIN KINASE TNNI3K-RELATED"/>
    <property type="match status" value="1"/>
</dbReference>
<keyword evidence="4" id="KW-1185">Reference proteome</keyword>
<dbReference type="GO" id="GO:0004674">
    <property type="term" value="F:protein serine/threonine kinase activity"/>
    <property type="evidence" value="ECO:0007669"/>
    <property type="project" value="TreeGrafter"/>
</dbReference>
<evidence type="ECO:0000313" key="4">
    <source>
        <dbReference type="Proteomes" id="UP000736335"/>
    </source>
</evidence>
<dbReference type="InterPro" id="IPR051681">
    <property type="entry name" value="Ser/Thr_Kinases-Pseudokinases"/>
</dbReference>
<dbReference type="Proteomes" id="UP000736335">
    <property type="component" value="Unassembled WGS sequence"/>
</dbReference>
<keyword evidence="3" id="KW-0418">Kinase</keyword>
<evidence type="ECO:0000313" key="3">
    <source>
        <dbReference type="EMBL" id="KAF9789365.1"/>
    </source>
</evidence>
<evidence type="ECO:0000259" key="2">
    <source>
        <dbReference type="PROSITE" id="PS50011"/>
    </source>
</evidence>
<dbReference type="AlphaFoldDB" id="A0A9P6HM47"/>
<keyword evidence="3" id="KW-0808">Transferase</keyword>
<evidence type="ECO:0000256" key="1">
    <source>
        <dbReference type="SAM" id="MobiDB-lite"/>
    </source>
</evidence>
<dbReference type="Pfam" id="PF07714">
    <property type="entry name" value="PK_Tyr_Ser-Thr"/>
    <property type="match status" value="1"/>
</dbReference>
<dbReference type="OrthoDB" id="346907at2759"/>
<dbReference type="InterPro" id="IPR001245">
    <property type="entry name" value="Ser-Thr/Tyr_kinase_cat_dom"/>
</dbReference>
<dbReference type="InterPro" id="IPR000719">
    <property type="entry name" value="Prot_kinase_dom"/>
</dbReference>
<reference evidence="3" key="2">
    <citation type="submission" date="2020-11" db="EMBL/GenBank/DDBJ databases">
        <authorList>
            <consortium name="DOE Joint Genome Institute"/>
            <person name="Kuo A."/>
            <person name="Miyauchi S."/>
            <person name="Kiss E."/>
            <person name="Drula E."/>
            <person name="Kohler A."/>
            <person name="Sanchez-Garcia M."/>
            <person name="Andreopoulos B."/>
            <person name="Barry K.W."/>
            <person name="Bonito G."/>
            <person name="Buee M."/>
            <person name="Carver A."/>
            <person name="Chen C."/>
            <person name="Cichocki N."/>
            <person name="Clum A."/>
            <person name="Culley D."/>
            <person name="Crous P.W."/>
            <person name="Fauchery L."/>
            <person name="Girlanda M."/>
            <person name="Hayes R."/>
            <person name="Keri Z."/>
            <person name="Labutti K."/>
            <person name="Lipzen A."/>
            <person name="Lombard V."/>
            <person name="Magnuson J."/>
            <person name="Maillard F."/>
            <person name="Morin E."/>
            <person name="Murat C."/>
            <person name="Nolan M."/>
            <person name="Ohm R."/>
            <person name="Pangilinan J."/>
            <person name="Pereira M."/>
            <person name="Perotto S."/>
            <person name="Peter M."/>
            <person name="Riley R."/>
            <person name="Sitrit Y."/>
            <person name="Stielow B."/>
            <person name="Szollosi G."/>
            <person name="Zifcakova L."/>
            <person name="Stursova M."/>
            <person name="Spatafora J.W."/>
            <person name="Tedersoo L."/>
            <person name="Vaario L.-M."/>
            <person name="Yamada A."/>
            <person name="Yan M."/>
            <person name="Wang P."/>
            <person name="Xu J."/>
            <person name="Bruns T."/>
            <person name="Baldrian P."/>
            <person name="Vilgalys R."/>
            <person name="Henrissat B."/>
            <person name="Grigoriev I.V."/>
            <person name="Hibbett D."/>
            <person name="Nagy L.G."/>
            <person name="Martin F.M."/>
        </authorList>
    </citation>
    <scope>NUCLEOTIDE SEQUENCE</scope>
    <source>
        <strain evidence="3">UH-Tt-Lm1</strain>
    </source>
</reference>
<name>A0A9P6HM47_9AGAM</name>
<dbReference type="EMBL" id="WIUZ02000003">
    <property type="protein sequence ID" value="KAF9789365.1"/>
    <property type="molecule type" value="Genomic_DNA"/>
</dbReference>
<proteinExistence type="predicted"/>
<dbReference type="InterPro" id="IPR011009">
    <property type="entry name" value="Kinase-like_dom_sf"/>
</dbReference>
<organism evidence="3 4">
    <name type="scientific">Thelephora terrestris</name>
    <dbReference type="NCBI Taxonomy" id="56493"/>
    <lineage>
        <taxon>Eukaryota</taxon>
        <taxon>Fungi</taxon>
        <taxon>Dikarya</taxon>
        <taxon>Basidiomycota</taxon>
        <taxon>Agaricomycotina</taxon>
        <taxon>Agaricomycetes</taxon>
        <taxon>Thelephorales</taxon>
        <taxon>Thelephoraceae</taxon>
        <taxon>Thelephora</taxon>
    </lineage>
</organism>
<dbReference type="SUPFAM" id="SSF56112">
    <property type="entry name" value="Protein kinase-like (PK-like)"/>
    <property type="match status" value="1"/>
</dbReference>
<gene>
    <name evidence="3" type="ORF">BJ322DRAFT_1000262</name>
</gene>